<keyword evidence="3" id="KW-0812">Transmembrane</keyword>
<feature type="transmembrane region" description="Helical" evidence="3">
    <location>
        <begin position="203"/>
        <end position="226"/>
    </location>
</feature>
<evidence type="ECO:0000313" key="6">
    <source>
        <dbReference type="Proteomes" id="UP000193144"/>
    </source>
</evidence>
<feature type="transmembrane region" description="Helical" evidence="3">
    <location>
        <begin position="84"/>
        <end position="105"/>
    </location>
</feature>
<keyword evidence="3" id="KW-1133">Transmembrane helix</keyword>
<proteinExistence type="inferred from homology"/>
<feature type="transmembrane region" description="Helical" evidence="3">
    <location>
        <begin position="412"/>
        <end position="438"/>
    </location>
</feature>
<feature type="transmembrane region" description="Helical" evidence="3">
    <location>
        <begin position="335"/>
        <end position="360"/>
    </location>
</feature>
<dbReference type="PANTHER" id="PTHR11360:SF234">
    <property type="entry name" value="MFS-TYPE TRANSPORTER DBAD-RELATED"/>
    <property type="match status" value="1"/>
</dbReference>
<dbReference type="PROSITE" id="PS50850">
    <property type="entry name" value="MFS"/>
    <property type="match status" value="1"/>
</dbReference>
<dbReference type="InterPro" id="IPR050327">
    <property type="entry name" value="Proton-linked_MCT"/>
</dbReference>
<evidence type="ECO:0000256" key="3">
    <source>
        <dbReference type="SAM" id="Phobius"/>
    </source>
</evidence>
<dbReference type="Proteomes" id="UP000193144">
    <property type="component" value="Unassembled WGS sequence"/>
</dbReference>
<feature type="transmembrane region" description="Helical" evidence="3">
    <location>
        <begin position="172"/>
        <end position="191"/>
    </location>
</feature>
<feature type="domain" description="Major facilitator superfamily (MFS) profile" evidence="4">
    <location>
        <begin position="207"/>
        <end position="448"/>
    </location>
</feature>
<dbReference type="InterPro" id="IPR020846">
    <property type="entry name" value="MFS_dom"/>
</dbReference>
<feature type="transmembrane region" description="Helical" evidence="3">
    <location>
        <begin position="372"/>
        <end position="392"/>
    </location>
</feature>
<feature type="transmembrane region" description="Helical" evidence="3">
    <location>
        <begin position="246"/>
        <end position="267"/>
    </location>
</feature>
<comment type="similarity">
    <text evidence="2">Belongs to the major facilitator superfamily. Monocarboxylate porter (TC 2.A.1.13) family.</text>
</comment>
<evidence type="ECO:0000313" key="5">
    <source>
        <dbReference type="EMBL" id="ORY12331.1"/>
    </source>
</evidence>
<keyword evidence="3" id="KW-0472">Membrane</keyword>
<dbReference type="Pfam" id="PF07690">
    <property type="entry name" value="MFS_1"/>
    <property type="match status" value="1"/>
</dbReference>
<feature type="transmembrane region" description="Helical" evidence="3">
    <location>
        <begin position="306"/>
        <end position="329"/>
    </location>
</feature>
<dbReference type="Gene3D" id="1.20.1250.20">
    <property type="entry name" value="MFS general substrate transporter like domains"/>
    <property type="match status" value="2"/>
</dbReference>
<dbReference type="EMBL" id="MCFA01000052">
    <property type="protein sequence ID" value="ORY12331.1"/>
    <property type="molecule type" value="Genomic_DNA"/>
</dbReference>
<name>A0A1Y1ZQ03_9PLEO</name>
<protein>
    <submittedName>
        <fullName evidence="5">Major facilitator superfamily transporter</fullName>
    </submittedName>
</protein>
<organism evidence="5 6">
    <name type="scientific">Clohesyomyces aquaticus</name>
    <dbReference type="NCBI Taxonomy" id="1231657"/>
    <lineage>
        <taxon>Eukaryota</taxon>
        <taxon>Fungi</taxon>
        <taxon>Dikarya</taxon>
        <taxon>Ascomycota</taxon>
        <taxon>Pezizomycotina</taxon>
        <taxon>Dothideomycetes</taxon>
        <taxon>Pleosporomycetidae</taxon>
        <taxon>Pleosporales</taxon>
        <taxon>Lindgomycetaceae</taxon>
        <taxon>Clohesyomyces</taxon>
    </lineage>
</organism>
<reference evidence="5 6" key="1">
    <citation type="submission" date="2016-07" db="EMBL/GenBank/DDBJ databases">
        <title>Pervasive Adenine N6-methylation of Active Genes in Fungi.</title>
        <authorList>
            <consortium name="DOE Joint Genome Institute"/>
            <person name="Mondo S.J."/>
            <person name="Dannebaum R.O."/>
            <person name="Kuo R.C."/>
            <person name="Labutti K."/>
            <person name="Haridas S."/>
            <person name="Kuo A."/>
            <person name="Salamov A."/>
            <person name="Ahrendt S.R."/>
            <person name="Lipzen A."/>
            <person name="Sullivan W."/>
            <person name="Andreopoulos W.B."/>
            <person name="Clum A."/>
            <person name="Lindquist E."/>
            <person name="Daum C."/>
            <person name="Ramamoorthy G.K."/>
            <person name="Gryganskyi A."/>
            <person name="Culley D."/>
            <person name="Magnuson J.K."/>
            <person name="James T.Y."/>
            <person name="O'Malley M.A."/>
            <person name="Stajich J.E."/>
            <person name="Spatafora J.W."/>
            <person name="Visel A."/>
            <person name="Grigoriev I.V."/>
        </authorList>
    </citation>
    <scope>NUCLEOTIDE SEQUENCE [LARGE SCALE GENOMIC DNA]</scope>
    <source>
        <strain evidence="5 6">CBS 115471</strain>
    </source>
</reference>
<dbReference type="InterPro" id="IPR036259">
    <property type="entry name" value="MFS_trans_sf"/>
</dbReference>
<comment type="caution">
    <text evidence="5">The sequence shown here is derived from an EMBL/GenBank/DDBJ whole genome shotgun (WGS) entry which is preliminary data.</text>
</comment>
<feature type="transmembrane region" description="Helical" evidence="3">
    <location>
        <begin position="139"/>
        <end position="166"/>
    </location>
</feature>
<dbReference type="PANTHER" id="PTHR11360">
    <property type="entry name" value="MONOCARBOXYLATE TRANSPORTER"/>
    <property type="match status" value="1"/>
</dbReference>
<evidence type="ECO:0000256" key="1">
    <source>
        <dbReference type="ARBA" id="ARBA00004141"/>
    </source>
</evidence>
<evidence type="ECO:0000256" key="2">
    <source>
        <dbReference type="ARBA" id="ARBA00006727"/>
    </source>
</evidence>
<accession>A0A1Y1ZQ03</accession>
<gene>
    <name evidence="5" type="ORF">BCR34DRAFT_563933</name>
</gene>
<dbReference type="GO" id="GO:0022857">
    <property type="term" value="F:transmembrane transporter activity"/>
    <property type="evidence" value="ECO:0007669"/>
    <property type="project" value="InterPro"/>
</dbReference>
<comment type="subcellular location">
    <subcellularLocation>
        <location evidence="1">Membrane</location>
        <topology evidence="1">Multi-pass membrane protein</topology>
    </subcellularLocation>
</comment>
<keyword evidence="6" id="KW-1185">Reference proteome</keyword>
<dbReference type="InterPro" id="IPR011701">
    <property type="entry name" value="MFS"/>
</dbReference>
<dbReference type="GO" id="GO:0016020">
    <property type="term" value="C:membrane"/>
    <property type="evidence" value="ECO:0007669"/>
    <property type="project" value="UniProtKB-SubCell"/>
</dbReference>
<dbReference type="SUPFAM" id="SSF103473">
    <property type="entry name" value="MFS general substrate transporter"/>
    <property type="match status" value="1"/>
</dbReference>
<sequence length="448" mass="49332">MTQICEEDESIKSKVTPLTEETVEVKPETEVTEHKIRQDGGLTAWLQVFGCWLLFMNTWGLTNSFAVFETYYIDTKLPNTSPSAISWIGSLQLFLTLFIGVFAGWFLDAGYIRPVIVTGTTFSVFGMLMTSLCKTHWQILLAQGVCVGTGSGILAFTSAAVIPHYFTKRRMLAAGIVSTGSSVAGVVYPLMMRELFQSVGFAWAVRILAFVMLATLLTSLAVLMPVTKTKKHAPFFKAEFLRDTPYTLFILSYAFSVAGTYIPYFYIQKYALELGINEDMTFNVVSIMNAATFFGRFPYNYLADMYGGITVLIPCCLATSLILFLWRFVHSLSGLIVISATYCFVTGGLVSLPAVTIANLTKNKSEYGTRMGMGYTVAALGALVGNPIAGAARRGGGGEKIGMGMSAEDVMARWQGAWFVAGGALLMSTLLMGWARWIRGRWDWRMKL</sequence>
<evidence type="ECO:0000259" key="4">
    <source>
        <dbReference type="PROSITE" id="PS50850"/>
    </source>
</evidence>
<feature type="transmembrane region" description="Helical" evidence="3">
    <location>
        <begin position="111"/>
        <end position="132"/>
    </location>
</feature>
<feature type="transmembrane region" description="Helical" evidence="3">
    <location>
        <begin position="44"/>
        <end position="72"/>
    </location>
</feature>
<dbReference type="OrthoDB" id="6509908at2759"/>
<dbReference type="AlphaFoldDB" id="A0A1Y1ZQ03"/>